<dbReference type="Proteomes" id="UP001432027">
    <property type="component" value="Unassembled WGS sequence"/>
</dbReference>
<evidence type="ECO:0000313" key="1">
    <source>
        <dbReference type="EMBL" id="GMS85570.1"/>
    </source>
</evidence>
<name>A0AAV5SSD9_9BILA</name>
<protein>
    <submittedName>
        <fullName evidence="1">Uncharacterized protein</fullName>
    </submittedName>
</protein>
<comment type="caution">
    <text evidence="1">The sequence shown here is derived from an EMBL/GenBank/DDBJ whole genome shotgun (WGS) entry which is preliminary data.</text>
</comment>
<sequence>TMGASNSAGNTTASESVVALTEIKKKLLFLFDAAIEEKWTAHLVAAAKMLICADSHQLQQPSSDCVAEIALQLATVQKKLPKELREAILKLSIKERKELMTFGWLEREAKERIDANKGDEQESQRPSAEELLELINLAAAAGLIPTELRRLITSVLEQHQDNFDAKGAENDKDTVAKYGKTVIKQDRMFDAEVVGDEEEMDNALVLKRKDERVRMKIFEALRKYMPPHKANTFMKHMLPAQTQYDLQYDITLLYPAWVAFVESMGMTEETQRQLQLLQQQPQQSPVYTEIAAQLYRTFRKDSAKVLKRMEKVTTEDNASCLMWDLLEQIDNKEKATKAKDLASNDQASYEHESVLLAALLFASVAAMHHFITEQLYFLLFLSFIICSRS</sequence>
<accession>A0AAV5SSD9</accession>
<dbReference type="AlphaFoldDB" id="A0AAV5SSD9"/>
<organism evidence="1 2">
    <name type="scientific">Pristionchus entomophagus</name>
    <dbReference type="NCBI Taxonomy" id="358040"/>
    <lineage>
        <taxon>Eukaryota</taxon>
        <taxon>Metazoa</taxon>
        <taxon>Ecdysozoa</taxon>
        <taxon>Nematoda</taxon>
        <taxon>Chromadorea</taxon>
        <taxon>Rhabditida</taxon>
        <taxon>Rhabditina</taxon>
        <taxon>Diplogasteromorpha</taxon>
        <taxon>Diplogasteroidea</taxon>
        <taxon>Neodiplogasteridae</taxon>
        <taxon>Pristionchus</taxon>
    </lineage>
</organism>
<reference evidence="1" key="1">
    <citation type="submission" date="2023-10" db="EMBL/GenBank/DDBJ databases">
        <title>Genome assembly of Pristionchus species.</title>
        <authorList>
            <person name="Yoshida K."/>
            <person name="Sommer R.J."/>
        </authorList>
    </citation>
    <scope>NUCLEOTIDE SEQUENCE</scope>
    <source>
        <strain evidence="1">RS0144</strain>
    </source>
</reference>
<evidence type="ECO:0000313" key="2">
    <source>
        <dbReference type="Proteomes" id="UP001432027"/>
    </source>
</evidence>
<feature type="non-terminal residue" evidence="1">
    <location>
        <position position="1"/>
    </location>
</feature>
<keyword evidence="2" id="KW-1185">Reference proteome</keyword>
<dbReference type="EMBL" id="BTSX01000002">
    <property type="protein sequence ID" value="GMS85570.1"/>
    <property type="molecule type" value="Genomic_DNA"/>
</dbReference>
<proteinExistence type="predicted"/>
<gene>
    <name evidence="1" type="ORF">PENTCL1PPCAC_7745</name>
</gene>